<evidence type="ECO:0000313" key="3">
    <source>
        <dbReference type="Proteomes" id="UP000317371"/>
    </source>
</evidence>
<comment type="caution">
    <text evidence="2">The sequence shown here is derived from an EMBL/GenBank/DDBJ whole genome shotgun (WGS) entry which is preliminary data.</text>
</comment>
<dbReference type="InterPro" id="IPR005325">
    <property type="entry name" value="DUF308_memb"/>
</dbReference>
<keyword evidence="1" id="KW-0812">Transmembrane</keyword>
<reference evidence="2 3" key="1">
    <citation type="submission" date="2019-06" db="EMBL/GenBank/DDBJ databases">
        <title>Genome sequence of Litorilinea aerophila BAA-2444.</title>
        <authorList>
            <person name="Maclea K.S."/>
            <person name="Maurais E.G."/>
            <person name="Iannazzi L.C."/>
        </authorList>
    </citation>
    <scope>NUCLEOTIDE SEQUENCE [LARGE SCALE GENOMIC DNA]</scope>
    <source>
        <strain evidence="2 3">ATCC BAA-2444</strain>
    </source>
</reference>
<dbReference type="InterPro" id="IPR052712">
    <property type="entry name" value="Acid_resist_chaperone_HdeD"/>
</dbReference>
<feature type="transmembrane region" description="Helical" evidence="1">
    <location>
        <begin position="66"/>
        <end position="86"/>
    </location>
</feature>
<feature type="transmembrane region" description="Helical" evidence="1">
    <location>
        <begin position="35"/>
        <end position="54"/>
    </location>
</feature>
<evidence type="ECO:0000313" key="2">
    <source>
        <dbReference type="EMBL" id="TQE93337.1"/>
    </source>
</evidence>
<dbReference type="Pfam" id="PF03729">
    <property type="entry name" value="DUF308"/>
    <property type="match status" value="1"/>
</dbReference>
<dbReference type="PANTHER" id="PTHR34989">
    <property type="entry name" value="PROTEIN HDED"/>
    <property type="match status" value="1"/>
</dbReference>
<keyword evidence="1" id="KW-0472">Membrane</keyword>
<dbReference type="AlphaFoldDB" id="A0A540V985"/>
<name>A0A540V985_9CHLR</name>
<dbReference type="Proteomes" id="UP000317371">
    <property type="component" value="Unassembled WGS sequence"/>
</dbReference>
<sequence>MLGTLKRHWWLLVLRGLAAVLFGVLAFIWPNLALASLVLLFGAYALVDGVLTLIAAFRRTDTDRHWWVLLLEGVVGILAGVAAFVWPGLTALALLYLIAAWAIITGIFEIIAAIRLREEIEGEFWLGLGGLLSLIFGILLVLMPGPGALAVVWLIAGYAIVFGVLLVILGFRVRQAPTIDRVNPVTS</sequence>
<dbReference type="InParanoid" id="A0A540V985"/>
<dbReference type="EMBL" id="VIGC01000042">
    <property type="protein sequence ID" value="TQE93337.1"/>
    <property type="molecule type" value="Genomic_DNA"/>
</dbReference>
<keyword evidence="3" id="KW-1185">Reference proteome</keyword>
<keyword evidence="1" id="KW-1133">Transmembrane helix</keyword>
<feature type="transmembrane region" description="Helical" evidence="1">
    <location>
        <begin position="124"/>
        <end position="143"/>
    </location>
</feature>
<dbReference type="RefSeq" id="WP_141612280.1">
    <property type="nucleotide sequence ID" value="NZ_VIGC02000042.1"/>
</dbReference>
<dbReference type="OrthoDB" id="193343at2"/>
<evidence type="ECO:0000256" key="1">
    <source>
        <dbReference type="SAM" id="Phobius"/>
    </source>
</evidence>
<gene>
    <name evidence="2" type="ORF">FKZ61_21765</name>
</gene>
<protein>
    <submittedName>
        <fullName evidence="2">HdeD family acid-resistance protein</fullName>
    </submittedName>
</protein>
<dbReference type="PANTHER" id="PTHR34989:SF1">
    <property type="entry name" value="PROTEIN HDED"/>
    <property type="match status" value="1"/>
</dbReference>
<feature type="transmembrane region" description="Helical" evidence="1">
    <location>
        <begin position="9"/>
        <end position="29"/>
    </location>
</feature>
<feature type="transmembrane region" description="Helical" evidence="1">
    <location>
        <begin position="92"/>
        <end position="112"/>
    </location>
</feature>
<dbReference type="GO" id="GO:0005886">
    <property type="term" value="C:plasma membrane"/>
    <property type="evidence" value="ECO:0007669"/>
    <property type="project" value="TreeGrafter"/>
</dbReference>
<proteinExistence type="predicted"/>
<organism evidence="2 3">
    <name type="scientific">Litorilinea aerophila</name>
    <dbReference type="NCBI Taxonomy" id="1204385"/>
    <lineage>
        <taxon>Bacteria</taxon>
        <taxon>Bacillati</taxon>
        <taxon>Chloroflexota</taxon>
        <taxon>Caldilineae</taxon>
        <taxon>Caldilineales</taxon>
        <taxon>Caldilineaceae</taxon>
        <taxon>Litorilinea</taxon>
    </lineage>
</organism>
<accession>A0A540V985</accession>
<feature type="transmembrane region" description="Helical" evidence="1">
    <location>
        <begin position="149"/>
        <end position="171"/>
    </location>
</feature>